<name>A0ABR6S6E4_ANAVA</name>
<dbReference type="RefSeq" id="WP_011321681.1">
    <property type="nucleotide sequence ID" value="NZ_JACKZP010000023.1"/>
</dbReference>
<proteinExistence type="predicted"/>
<evidence type="ECO:0008006" key="3">
    <source>
        <dbReference type="Google" id="ProtNLM"/>
    </source>
</evidence>
<dbReference type="GeneID" id="58722602"/>
<gene>
    <name evidence="1" type="ORF">GNE12_08555</name>
</gene>
<organism evidence="1 2">
    <name type="scientific">Trichormus variabilis N2B</name>
    <dbReference type="NCBI Taxonomy" id="2681315"/>
    <lineage>
        <taxon>Bacteria</taxon>
        <taxon>Bacillati</taxon>
        <taxon>Cyanobacteriota</taxon>
        <taxon>Cyanophyceae</taxon>
        <taxon>Nostocales</taxon>
        <taxon>Nostocaceae</taxon>
        <taxon>Trichormus</taxon>
    </lineage>
</organism>
<reference evidence="1 2" key="1">
    <citation type="submission" date="2019-11" db="EMBL/GenBank/DDBJ databases">
        <title>Comparison of genomes from free-living endosymbiotic cyanobacteria isolated from Azolla.</title>
        <authorList>
            <person name="Thiel T."/>
            <person name="Pratte B."/>
        </authorList>
    </citation>
    <scope>NUCLEOTIDE SEQUENCE [LARGE SCALE GENOMIC DNA]</scope>
    <source>
        <strain evidence="1 2">N2B</strain>
    </source>
</reference>
<evidence type="ECO:0000313" key="2">
    <source>
        <dbReference type="Proteomes" id="UP000570851"/>
    </source>
</evidence>
<keyword evidence="2" id="KW-1185">Reference proteome</keyword>
<dbReference type="EMBL" id="JACKZP010000023">
    <property type="protein sequence ID" value="MBC1301966.1"/>
    <property type="molecule type" value="Genomic_DNA"/>
</dbReference>
<comment type="caution">
    <text evidence="1">The sequence shown here is derived from an EMBL/GenBank/DDBJ whole genome shotgun (WGS) entry which is preliminary data.</text>
</comment>
<sequence length="76" mass="8580">MEFSLDLTVTLAKNMSLGIEQAIAIKELRKFIPFVWCAKKPQQKIVEKINSSFSKQLLEVPKTEVKLAIETDEAAT</sequence>
<protein>
    <recommendedName>
        <fullName evidence="3">Transposase</fullName>
    </recommendedName>
</protein>
<evidence type="ECO:0000313" key="1">
    <source>
        <dbReference type="EMBL" id="MBC1301966.1"/>
    </source>
</evidence>
<accession>A0ABR6S6E4</accession>
<dbReference type="Proteomes" id="UP000570851">
    <property type="component" value="Unassembled WGS sequence"/>
</dbReference>